<evidence type="ECO:0000256" key="15">
    <source>
        <dbReference type="SAM" id="SignalP"/>
    </source>
</evidence>
<dbReference type="OrthoDB" id="2276068at2759"/>
<comment type="pathway">
    <text evidence="2 14">Protein modification; protein glycosylation.</text>
</comment>
<dbReference type="GO" id="GO:0005789">
    <property type="term" value="C:endoplasmic reticulum membrane"/>
    <property type="evidence" value="ECO:0007669"/>
    <property type="project" value="UniProtKB-SubCell"/>
</dbReference>
<dbReference type="STRING" id="6689.A0A3R7M575"/>
<evidence type="ECO:0000313" key="18">
    <source>
        <dbReference type="EMBL" id="ROT72277.1"/>
    </source>
</evidence>
<evidence type="ECO:0000256" key="5">
    <source>
        <dbReference type="ARBA" id="ARBA00022018"/>
    </source>
</evidence>
<evidence type="ECO:0000259" key="17">
    <source>
        <dbReference type="Pfam" id="PF15924"/>
    </source>
</evidence>
<dbReference type="InterPro" id="IPR038013">
    <property type="entry name" value="ALG11"/>
</dbReference>
<dbReference type="EC" id="2.4.1.131" evidence="4 14"/>
<dbReference type="GO" id="GO:0006487">
    <property type="term" value="P:protein N-linked glycosylation"/>
    <property type="evidence" value="ECO:0007669"/>
    <property type="project" value="TreeGrafter"/>
</dbReference>
<comment type="function">
    <text evidence="13">GDP-Man:Man(3)GlcNAc(2)-PP-Dol alpha-1,2-mannosyltransferase that operates in the biosynthetic pathway of dolichol-linked oligosaccharides, the glycan precursors employed in protein asparagine (N)-glycosylation. The assembly of dolichol-linked oligosaccharides begins on the cytosolic side of the endoplasmic reticulum membrane and finishes in its lumen. The sequential addition of sugars to dolichol pyrophosphate produces dolichol-linked oligosaccharides containing fourteen sugars, including two GlcNAcs, nine mannoses and three glucoses. Once assembled, the oligosaccharide is transferred from the lipid to nascent proteins by oligosaccharyltransferases. Catalyzes, on the cytoplasmic face of the endoplasmic reticulum, the addition of the fourth and fifth mannose residues to the dolichol-linked oligosaccharide chain, to produce Man(5)GlcNAc(2)-PP-dolichol core oligosaccharide. Man(5)GlcNAc(2)-PP-dolichol is a substrate for ALG3, the following enzyme in the biosynthetic pathway.</text>
</comment>
<feature type="chain" id="PRO_5018564143" description="GDP-Man:Man(3)GlcNAc(2)-PP-Dol alpha-1,2-mannosyltransferase" evidence="15">
    <location>
        <begin position="25"/>
        <end position="424"/>
    </location>
</feature>
<dbReference type="GO" id="GO:0004377">
    <property type="term" value="F:GDP-Man:Man(3)GlcNAc(2)-PP-Dol alpha-1,2-mannosyltransferase activity"/>
    <property type="evidence" value="ECO:0007669"/>
    <property type="project" value="UniProtKB-UniRule"/>
</dbReference>
<keyword evidence="11" id="KW-0472">Membrane</keyword>
<evidence type="ECO:0000256" key="6">
    <source>
        <dbReference type="ARBA" id="ARBA00022676"/>
    </source>
</evidence>
<dbReference type="UniPathway" id="UPA00378"/>
<dbReference type="Proteomes" id="UP000283509">
    <property type="component" value="Unassembled WGS sequence"/>
</dbReference>
<evidence type="ECO:0000256" key="9">
    <source>
        <dbReference type="ARBA" id="ARBA00022824"/>
    </source>
</evidence>
<feature type="domain" description="ALG11 mannosyltransferase N-terminal" evidence="17">
    <location>
        <begin position="12"/>
        <end position="195"/>
    </location>
</feature>
<keyword evidence="15" id="KW-0732">Signal</keyword>
<dbReference type="SUPFAM" id="SSF53756">
    <property type="entry name" value="UDP-Glycosyltransferase/glycogen phosphorylase"/>
    <property type="match status" value="1"/>
</dbReference>
<dbReference type="PANTHER" id="PTHR45919">
    <property type="entry name" value="GDP-MAN:MAN(3)GLCNAC(2)-PP-DOL ALPHA-1,2-MANNOSYLTRANSFERASE"/>
    <property type="match status" value="1"/>
</dbReference>
<comment type="catalytic activity">
    <reaction evidence="12 14">
        <text>an alpha-D-Man-(1-&gt;3)-[alpha-D-Man-(1-&gt;6)]-beta-D-Man-(1-&gt;4)-beta-D-GlcNAc-(1-&gt;4)-alpha-D-GlcNAc-diphospho-di-trans,poly-cis-dolichol + 2 GDP-alpha-D-mannose = an alpha-D-Man-(1-&gt;2)-alpha-D-Man-(1-&gt;2)-alpha-D-Man-(1-&gt;3)-[alpha-D-Man-(1-&gt;6)]-beta-D-Man-(1-&gt;4)-beta-D-GlcNAc-(1-&gt;4)-alpha-D-GlcNAc-diphospho-di-trans,poly-cis-dolichol + 2 GDP + 2 H(+)</text>
        <dbReference type="Rhea" id="RHEA:29523"/>
        <dbReference type="Rhea" id="RHEA-COMP:19515"/>
        <dbReference type="Rhea" id="RHEA-COMP:19516"/>
        <dbReference type="ChEBI" id="CHEBI:15378"/>
        <dbReference type="ChEBI" id="CHEBI:57527"/>
        <dbReference type="ChEBI" id="CHEBI:58189"/>
        <dbReference type="ChEBI" id="CHEBI:132511"/>
        <dbReference type="ChEBI" id="CHEBI:132515"/>
        <dbReference type="EC" id="2.4.1.131"/>
    </reaction>
    <physiologicalReaction direction="left-to-right" evidence="12 14">
        <dbReference type="Rhea" id="RHEA:29524"/>
    </physiologicalReaction>
</comment>
<dbReference type="AlphaFoldDB" id="A0A3R7M575"/>
<dbReference type="Pfam" id="PF00534">
    <property type="entry name" value="Glycos_transf_1"/>
    <property type="match status" value="1"/>
</dbReference>
<evidence type="ECO:0000256" key="7">
    <source>
        <dbReference type="ARBA" id="ARBA00022679"/>
    </source>
</evidence>
<evidence type="ECO:0000256" key="2">
    <source>
        <dbReference type="ARBA" id="ARBA00004922"/>
    </source>
</evidence>
<evidence type="ECO:0000313" key="19">
    <source>
        <dbReference type="Proteomes" id="UP000283509"/>
    </source>
</evidence>
<proteinExistence type="inferred from homology"/>
<evidence type="ECO:0000256" key="4">
    <source>
        <dbReference type="ARBA" id="ARBA00012645"/>
    </source>
</evidence>
<dbReference type="Pfam" id="PF15924">
    <property type="entry name" value="ALG11_N"/>
    <property type="match status" value="1"/>
</dbReference>
<accession>A0A3R7M575</accession>
<gene>
    <name evidence="18" type="ORF">C7M84_009349</name>
</gene>
<reference evidence="18 19" key="2">
    <citation type="submission" date="2019-01" db="EMBL/GenBank/DDBJ databases">
        <title>The decoding of complex shrimp genome reveals the adaptation for benthos swimmer, frequently molting mechanism and breeding impact on genome.</title>
        <authorList>
            <person name="Sun Y."/>
            <person name="Gao Y."/>
            <person name="Yu Y."/>
        </authorList>
    </citation>
    <scope>NUCLEOTIDE SEQUENCE [LARGE SCALE GENOMIC DNA]</scope>
    <source>
        <tissue evidence="18">Muscle</tissue>
    </source>
</reference>
<evidence type="ECO:0000256" key="11">
    <source>
        <dbReference type="ARBA" id="ARBA00023136"/>
    </source>
</evidence>
<comment type="caution">
    <text evidence="18">The sequence shown here is derived from an EMBL/GenBank/DDBJ whole genome shotgun (WGS) entry which is preliminary data.</text>
</comment>
<evidence type="ECO:0000256" key="3">
    <source>
        <dbReference type="ARBA" id="ARBA00009481"/>
    </source>
</evidence>
<protein>
    <recommendedName>
        <fullName evidence="5 14">GDP-Man:Man(3)GlcNAc(2)-PP-Dol alpha-1,2-mannosyltransferase</fullName>
        <ecNumber evidence="4 14">2.4.1.131</ecNumber>
    </recommendedName>
</protein>
<dbReference type="InterPro" id="IPR031814">
    <property type="entry name" value="ALG11_N"/>
</dbReference>
<evidence type="ECO:0000259" key="16">
    <source>
        <dbReference type="Pfam" id="PF00534"/>
    </source>
</evidence>
<keyword evidence="9 14" id="KW-0256">Endoplasmic reticulum</keyword>
<keyword evidence="7 14" id="KW-0808">Transferase</keyword>
<dbReference type="InterPro" id="IPR001296">
    <property type="entry name" value="Glyco_trans_1"/>
</dbReference>
<evidence type="ECO:0000256" key="1">
    <source>
        <dbReference type="ARBA" id="ARBA00004389"/>
    </source>
</evidence>
<evidence type="ECO:0000256" key="13">
    <source>
        <dbReference type="ARBA" id="ARBA00045128"/>
    </source>
</evidence>
<keyword evidence="6 14" id="KW-0328">Glycosyltransferase</keyword>
<sequence length="424" mass="47641">MSLAVRAWSLGITLILQLYQHVKCYVYTGDIDVTPQEILQKAQQRFGVVLPRPVEFIFLQSRTVVEARHYSFLTLLMQSVGSLMLGGEALLKFRPDVYFDTMGYAFTYPIFRYVGGCVVASYTHYPTISTDMLGQVANRVEAHNNRGFIARNTIFSAMKLGYYHLFALMYALVGRCAHLVMVNSTWTHGHITALWGQAHHTHIIYPPCDTEHFKSLSLIPDASKKLKTIVSIGQFRPEKDHSLQLRSFQKLCEILDPADQEKVRLVLIGGCRNNEDQQRVDDLKTLASDLGVADKLVWKLNAPFSELLEAVQTGTIGLHTMWNEHFGICVVECMAGGLIMVAHDSGGPKMDILLDYEGQKTGYTASETETYAKVMKEILEASDAERETIRTAARSSVDRFSDEQFETSFIGASEFIFSSTGIHQ</sequence>
<dbReference type="EMBL" id="QCYY01002184">
    <property type="protein sequence ID" value="ROT72277.1"/>
    <property type="molecule type" value="Genomic_DNA"/>
</dbReference>
<dbReference type="PANTHER" id="PTHR45919:SF1">
    <property type="entry name" value="GDP-MAN:MAN(3)GLCNAC(2)-PP-DOL ALPHA-1,2-MANNOSYLTRANSFERASE"/>
    <property type="match status" value="1"/>
</dbReference>
<evidence type="ECO:0000256" key="8">
    <source>
        <dbReference type="ARBA" id="ARBA00022692"/>
    </source>
</evidence>
<evidence type="ECO:0000256" key="14">
    <source>
        <dbReference type="RuleBase" id="RU367051"/>
    </source>
</evidence>
<reference evidence="18 19" key="1">
    <citation type="submission" date="2018-04" db="EMBL/GenBank/DDBJ databases">
        <authorList>
            <person name="Zhang X."/>
            <person name="Yuan J."/>
            <person name="Li F."/>
            <person name="Xiang J."/>
        </authorList>
    </citation>
    <scope>NUCLEOTIDE SEQUENCE [LARGE SCALE GENOMIC DNA]</scope>
    <source>
        <tissue evidence="18">Muscle</tissue>
    </source>
</reference>
<name>A0A3R7M575_PENVA</name>
<feature type="domain" description="Glycosyl transferase family 1" evidence="16">
    <location>
        <begin position="223"/>
        <end position="394"/>
    </location>
</feature>
<evidence type="ECO:0000256" key="12">
    <source>
        <dbReference type="ARBA" id="ARBA00045065"/>
    </source>
</evidence>
<comment type="similarity">
    <text evidence="3 14">Belongs to the glycosyltransferase group 1 family. Glycosyltransferase 4 subfamily.</text>
</comment>
<keyword evidence="19" id="KW-1185">Reference proteome</keyword>
<organism evidence="18 19">
    <name type="scientific">Penaeus vannamei</name>
    <name type="common">Whiteleg shrimp</name>
    <name type="synonym">Litopenaeus vannamei</name>
    <dbReference type="NCBI Taxonomy" id="6689"/>
    <lineage>
        <taxon>Eukaryota</taxon>
        <taxon>Metazoa</taxon>
        <taxon>Ecdysozoa</taxon>
        <taxon>Arthropoda</taxon>
        <taxon>Crustacea</taxon>
        <taxon>Multicrustacea</taxon>
        <taxon>Malacostraca</taxon>
        <taxon>Eumalacostraca</taxon>
        <taxon>Eucarida</taxon>
        <taxon>Decapoda</taxon>
        <taxon>Dendrobranchiata</taxon>
        <taxon>Penaeoidea</taxon>
        <taxon>Penaeidae</taxon>
        <taxon>Penaeus</taxon>
    </lineage>
</organism>
<dbReference type="Gene3D" id="3.40.50.2000">
    <property type="entry name" value="Glycogen Phosphorylase B"/>
    <property type="match status" value="1"/>
</dbReference>
<feature type="signal peptide" evidence="15">
    <location>
        <begin position="1"/>
        <end position="24"/>
    </location>
</feature>
<keyword evidence="8" id="KW-0812">Transmembrane</keyword>
<keyword evidence="10" id="KW-1133">Transmembrane helix</keyword>
<evidence type="ECO:0000256" key="10">
    <source>
        <dbReference type="ARBA" id="ARBA00022989"/>
    </source>
</evidence>
<comment type="subcellular location">
    <subcellularLocation>
        <location evidence="1">Endoplasmic reticulum membrane</location>
        <topology evidence="1">Single-pass membrane protein</topology>
    </subcellularLocation>
</comment>
<dbReference type="CDD" id="cd03806">
    <property type="entry name" value="GT4_ALG11-like"/>
    <property type="match status" value="1"/>
</dbReference>